<name>A0A388M9J1_CHABU</name>
<evidence type="ECO:0000259" key="3">
    <source>
        <dbReference type="Pfam" id="PF02517"/>
    </source>
</evidence>
<feature type="transmembrane region" description="Helical" evidence="2">
    <location>
        <begin position="381"/>
        <end position="402"/>
    </location>
</feature>
<keyword evidence="2" id="KW-1133">Transmembrane helix</keyword>
<reference evidence="4 5" key="1">
    <citation type="journal article" date="2018" name="Cell">
        <title>The Chara Genome: Secondary Complexity and Implications for Plant Terrestrialization.</title>
        <authorList>
            <person name="Nishiyama T."/>
            <person name="Sakayama H."/>
            <person name="Vries J.D."/>
            <person name="Buschmann H."/>
            <person name="Saint-Marcoux D."/>
            <person name="Ullrich K.K."/>
            <person name="Haas F.B."/>
            <person name="Vanderstraeten L."/>
            <person name="Becker D."/>
            <person name="Lang D."/>
            <person name="Vosolsobe S."/>
            <person name="Rombauts S."/>
            <person name="Wilhelmsson P.K.I."/>
            <person name="Janitza P."/>
            <person name="Kern R."/>
            <person name="Heyl A."/>
            <person name="Rumpler F."/>
            <person name="Villalobos L.I.A.C."/>
            <person name="Clay J.M."/>
            <person name="Skokan R."/>
            <person name="Toyoda A."/>
            <person name="Suzuki Y."/>
            <person name="Kagoshima H."/>
            <person name="Schijlen E."/>
            <person name="Tajeshwar N."/>
            <person name="Catarino B."/>
            <person name="Hetherington A.J."/>
            <person name="Saltykova A."/>
            <person name="Bonnot C."/>
            <person name="Breuninger H."/>
            <person name="Symeonidi A."/>
            <person name="Radhakrishnan G.V."/>
            <person name="Van Nieuwerburgh F."/>
            <person name="Deforce D."/>
            <person name="Chang C."/>
            <person name="Karol K.G."/>
            <person name="Hedrich R."/>
            <person name="Ulvskov P."/>
            <person name="Glockner G."/>
            <person name="Delwiche C.F."/>
            <person name="Petrasek J."/>
            <person name="Van de Peer Y."/>
            <person name="Friml J."/>
            <person name="Beilby M."/>
            <person name="Dolan L."/>
            <person name="Kohara Y."/>
            <person name="Sugano S."/>
            <person name="Fujiyama A."/>
            <person name="Delaux P.-M."/>
            <person name="Quint M."/>
            <person name="TheiBen G."/>
            <person name="Hagemann M."/>
            <person name="Harholt J."/>
            <person name="Dunand C."/>
            <person name="Zachgo S."/>
            <person name="Langdale J."/>
            <person name="Maumus F."/>
            <person name="Straeten D.V.D."/>
            <person name="Gould S.B."/>
            <person name="Rensing S.A."/>
        </authorList>
    </citation>
    <scope>NUCLEOTIDE SEQUENCE [LARGE SCALE GENOMIC DNA]</scope>
    <source>
        <strain evidence="4 5">S276</strain>
    </source>
</reference>
<feature type="compositionally biased region" description="Basic and acidic residues" evidence="1">
    <location>
        <begin position="338"/>
        <end position="349"/>
    </location>
</feature>
<dbReference type="PANTHER" id="PTHR43592:SF15">
    <property type="entry name" value="CAAX AMINO TERMINAL PROTEASE FAMILY PROTEIN"/>
    <property type="match status" value="1"/>
</dbReference>
<feature type="compositionally biased region" description="Polar residues" evidence="1">
    <location>
        <begin position="230"/>
        <end position="241"/>
    </location>
</feature>
<feature type="region of interest" description="Disordered" evidence="1">
    <location>
        <begin position="218"/>
        <end position="246"/>
    </location>
</feature>
<evidence type="ECO:0000313" key="4">
    <source>
        <dbReference type="EMBL" id="GBG91247.1"/>
    </source>
</evidence>
<evidence type="ECO:0000256" key="2">
    <source>
        <dbReference type="SAM" id="Phobius"/>
    </source>
</evidence>
<gene>
    <name evidence="4" type="ORF">CBR_g52133</name>
</gene>
<dbReference type="Pfam" id="PF02517">
    <property type="entry name" value="Rce1-like"/>
    <property type="match status" value="1"/>
</dbReference>
<accession>A0A388M9J1</accession>
<dbReference type="Proteomes" id="UP000265515">
    <property type="component" value="Unassembled WGS sequence"/>
</dbReference>
<comment type="caution">
    <text evidence="4">The sequence shown here is derived from an EMBL/GenBank/DDBJ whole genome shotgun (WGS) entry which is preliminary data.</text>
</comment>
<organism evidence="4 5">
    <name type="scientific">Chara braunii</name>
    <name type="common">Braun's stonewort</name>
    <dbReference type="NCBI Taxonomy" id="69332"/>
    <lineage>
        <taxon>Eukaryota</taxon>
        <taxon>Viridiplantae</taxon>
        <taxon>Streptophyta</taxon>
        <taxon>Charophyceae</taxon>
        <taxon>Charales</taxon>
        <taxon>Characeae</taxon>
        <taxon>Chara</taxon>
    </lineage>
</organism>
<feature type="transmembrane region" description="Helical" evidence="2">
    <location>
        <begin position="557"/>
        <end position="576"/>
    </location>
</feature>
<keyword evidence="5" id="KW-1185">Reference proteome</keyword>
<dbReference type="EMBL" id="BFEA01000887">
    <property type="protein sequence ID" value="GBG91247.1"/>
    <property type="molecule type" value="Genomic_DNA"/>
</dbReference>
<feature type="transmembrane region" description="Helical" evidence="2">
    <location>
        <begin position="596"/>
        <end position="617"/>
    </location>
</feature>
<dbReference type="Gramene" id="GBG91247">
    <property type="protein sequence ID" value="GBG91247"/>
    <property type="gene ID" value="CBR_g52133"/>
</dbReference>
<dbReference type="PANTHER" id="PTHR43592">
    <property type="entry name" value="CAAX AMINO TERMINAL PROTEASE"/>
    <property type="match status" value="1"/>
</dbReference>
<dbReference type="AlphaFoldDB" id="A0A388M9J1"/>
<dbReference type="GO" id="GO:0004175">
    <property type="term" value="F:endopeptidase activity"/>
    <property type="evidence" value="ECO:0007669"/>
    <property type="project" value="UniProtKB-ARBA"/>
</dbReference>
<keyword evidence="2" id="KW-0472">Membrane</keyword>
<dbReference type="GO" id="GO:0080120">
    <property type="term" value="P:CAAX-box protein maturation"/>
    <property type="evidence" value="ECO:0007669"/>
    <property type="project" value="UniProtKB-ARBA"/>
</dbReference>
<dbReference type="STRING" id="69332.A0A388M9J1"/>
<evidence type="ECO:0000313" key="5">
    <source>
        <dbReference type="Proteomes" id="UP000265515"/>
    </source>
</evidence>
<proteinExistence type="predicted"/>
<protein>
    <recommendedName>
        <fullName evidence="3">CAAX prenyl protease 2/Lysostaphin resistance protein A-like domain-containing protein</fullName>
    </recommendedName>
</protein>
<feature type="domain" description="CAAX prenyl protease 2/Lysostaphin resistance protein A-like" evidence="3">
    <location>
        <begin position="523"/>
        <end position="608"/>
    </location>
</feature>
<dbReference type="OrthoDB" id="548974at2759"/>
<evidence type="ECO:0000256" key="1">
    <source>
        <dbReference type="SAM" id="MobiDB-lite"/>
    </source>
</evidence>
<feature type="region of interest" description="Disordered" evidence="1">
    <location>
        <begin position="327"/>
        <end position="352"/>
    </location>
</feature>
<dbReference type="InterPro" id="IPR003675">
    <property type="entry name" value="Rce1/LyrA-like_dom"/>
</dbReference>
<feature type="transmembrane region" description="Helical" evidence="2">
    <location>
        <begin position="469"/>
        <end position="491"/>
    </location>
</feature>
<sequence length="630" mass="67909">MFGRGAQAVLLPVQEKLCSGADGGLVFASVLQRHQEIEGSICPLQCLSTPCKMMSAHRCRTQNVGSWNMRPRGAAAHDLPSCCSKYLLSSSPSHRLVADGQNRPGRVHASSVRRYDCEIGKGCSQKALQNDGRENKGHRLKTKWNCRRVTSLASAASAPGLASGQCYVCSHCRMQSLQVGTKMAVAARELTSVRRPPHTMKGQEVAVMLSAAAVGSRSTGSVLVRRGRPGSSQARSPCSRSASEDGDIISHLDREDSSQEGESPLLLGVAISEKEGEIQVMGCSENELSNVSNGPPLPMGKMLADNERLETPSPETSNHEAEVFQAPRGGEEVGAGTEGERQGTEEGKTADASALQPAGKIDYGELWHLHRWSIPWSGGSTALGMVGWLLSFVVTGYGVTLAAMKLGLTRSQLNMDPDAQALFLLVNQSVQTIVGVLAITLVVKPFEPLPEDLFVFDVRRPRFRLKDGWLLWAGIGLAGAVVAVQVSSQVVSFFHGGEMPPREKNEALMQLLPLIGVSGTTTFSLLTVTGACAPLLEEFVFRGFLMTSLTKWLPTSLAIVLSASAFAMAHFTPAEFPQLFSLGLILGFSYARTRNLLTPMIIHSLWNSSVILLLTLLHMQGYNISEFLNQ</sequence>
<keyword evidence="2" id="KW-0812">Transmembrane</keyword>
<feature type="transmembrane region" description="Helical" evidence="2">
    <location>
        <begin position="511"/>
        <end position="536"/>
    </location>
</feature>